<evidence type="ECO:0000256" key="1">
    <source>
        <dbReference type="SAM" id="MobiDB-lite"/>
    </source>
</evidence>
<feature type="domain" description="VWFA" evidence="4">
    <location>
        <begin position="213"/>
        <end position="415"/>
    </location>
</feature>
<dbReference type="Gene3D" id="3.40.50.410">
    <property type="entry name" value="von Willebrand factor, type A domain"/>
    <property type="match status" value="1"/>
</dbReference>
<evidence type="ECO:0000259" key="4">
    <source>
        <dbReference type="PROSITE" id="PS50234"/>
    </source>
</evidence>
<feature type="signal peptide" evidence="3">
    <location>
        <begin position="1"/>
        <end position="45"/>
    </location>
</feature>
<feature type="compositionally biased region" description="Low complexity" evidence="1">
    <location>
        <begin position="443"/>
        <end position="465"/>
    </location>
</feature>
<feature type="region of interest" description="Disordered" evidence="1">
    <location>
        <begin position="928"/>
        <end position="959"/>
    </location>
</feature>
<feature type="region of interest" description="Disordered" evidence="1">
    <location>
        <begin position="182"/>
        <end position="205"/>
    </location>
</feature>
<evidence type="ECO:0000313" key="6">
    <source>
        <dbReference type="Proteomes" id="UP001183607"/>
    </source>
</evidence>
<dbReference type="InterPro" id="IPR045826">
    <property type="entry name" value="SpaA_PFL_dom_2"/>
</dbReference>
<dbReference type="RefSeq" id="WP_311677034.1">
    <property type="nucleotide sequence ID" value="NZ_JAVRER010000015.1"/>
</dbReference>
<dbReference type="PROSITE" id="PS50234">
    <property type="entry name" value="VWFA"/>
    <property type="match status" value="1"/>
</dbReference>
<gene>
    <name evidence="5" type="ORF">RM574_12620</name>
</gene>
<dbReference type="EMBL" id="JAVRER010000015">
    <property type="protein sequence ID" value="MDT0416334.1"/>
    <property type="molecule type" value="Genomic_DNA"/>
</dbReference>
<dbReference type="SUPFAM" id="SSF53300">
    <property type="entry name" value="vWA-like"/>
    <property type="match status" value="1"/>
</dbReference>
<proteinExistence type="predicted"/>
<reference evidence="6" key="1">
    <citation type="submission" date="2023-07" db="EMBL/GenBank/DDBJ databases">
        <title>30 novel species of actinomycetes from the DSMZ collection.</title>
        <authorList>
            <person name="Nouioui I."/>
        </authorList>
    </citation>
    <scope>NUCLEOTIDE SEQUENCE [LARGE SCALE GENOMIC DNA]</scope>
    <source>
        <strain evidence="6">DSM 41982</strain>
    </source>
</reference>
<protein>
    <submittedName>
        <fullName evidence="5">VWA domain-containing protein</fullName>
    </submittedName>
</protein>
<keyword evidence="3" id="KW-0732">Signal</keyword>
<dbReference type="InterPro" id="IPR036465">
    <property type="entry name" value="vWFA_dom_sf"/>
</dbReference>
<name>A0ABD5E4Y0_9ACTN</name>
<feature type="transmembrane region" description="Helical" evidence="2">
    <location>
        <begin position="1038"/>
        <end position="1057"/>
    </location>
</feature>
<evidence type="ECO:0000313" key="5">
    <source>
        <dbReference type="EMBL" id="MDT0416334.1"/>
    </source>
</evidence>
<feature type="region of interest" description="Disordered" evidence="1">
    <location>
        <begin position="47"/>
        <end position="66"/>
    </location>
</feature>
<comment type="caution">
    <text evidence="5">The sequence shown here is derived from an EMBL/GenBank/DDBJ whole genome shotgun (WGS) entry which is preliminary data.</text>
</comment>
<feature type="compositionally biased region" description="Pro residues" evidence="1">
    <location>
        <begin position="1004"/>
        <end position="1015"/>
    </location>
</feature>
<feature type="region of interest" description="Disordered" evidence="1">
    <location>
        <begin position="996"/>
        <end position="1033"/>
    </location>
</feature>
<feature type="chain" id="PRO_5044870712" evidence="3">
    <location>
        <begin position="46"/>
        <end position="1066"/>
    </location>
</feature>
<feature type="region of interest" description="Disordered" evidence="1">
    <location>
        <begin position="441"/>
        <end position="467"/>
    </location>
</feature>
<keyword evidence="2" id="KW-0812">Transmembrane</keyword>
<dbReference type="Pfam" id="PF19403">
    <property type="entry name" value="SpaA_2"/>
    <property type="match status" value="2"/>
</dbReference>
<evidence type="ECO:0000256" key="2">
    <source>
        <dbReference type="SAM" id="Phobius"/>
    </source>
</evidence>
<feature type="compositionally biased region" description="Polar residues" evidence="1">
    <location>
        <begin position="185"/>
        <end position="203"/>
    </location>
</feature>
<evidence type="ECO:0000256" key="3">
    <source>
        <dbReference type="SAM" id="SignalP"/>
    </source>
</evidence>
<dbReference type="Proteomes" id="UP001183607">
    <property type="component" value="Unassembled WGS sequence"/>
</dbReference>
<dbReference type="CDD" id="cd00198">
    <property type="entry name" value="vWFA"/>
    <property type="match status" value="1"/>
</dbReference>
<accession>A0ABD5E4Y0</accession>
<keyword evidence="2" id="KW-1133">Transmembrane helix</keyword>
<organism evidence="5 6">
    <name type="scientific">Streptomyces evansiae</name>
    <dbReference type="NCBI Taxonomy" id="3075535"/>
    <lineage>
        <taxon>Bacteria</taxon>
        <taxon>Bacillati</taxon>
        <taxon>Actinomycetota</taxon>
        <taxon>Actinomycetes</taxon>
        <taxon>Kitasatosporales</taxon>
        <taxon>Streptomycetaceae</taxon>
        <taxon>Streptomyces</taxon>
    </lineage>
</organism>
<dbReference type="InterPro" id="IPR002035">
    <property type="entry name" value="VWF_A"/>
</dbReference>
<keyword evidence="2" id="KW-0472">Membrane</keyword>
<sequence>MSPLRPFRPIPRGAPARRAAPLRTAALLAALPALLLGGAGPHAVATPPAVAKPAPRTVPSPSATTSVVTVTTGGDRNGDQTVAPLAGTRLGLWTAASGGTLLGECVSDGDGDCSFVVPDTDPGGANAGARFWVRQIAAPAGWYPNPQLRTGGSNTTPYRFQTPVLHANTTYSSTDNGVNGFMVSSGATNQSASGGTWQQSRNNPPLPGRCGLKVALVMDLSGSVQGSVAALKTAANTFVDALQGTPSSMARFTFSSFSPAERGGANAPQLASVSTRADATAFKNTYANWNESTAQGSTNWDRALYVPALAAERYDLAVVITDGMPTRYGTPSGPGGNGSLTRFRELENGIFSANALKAEDTRVLAVGVGAGVQGNANLNLAALSGQTRYNGTNIETADYFQEQNFAQVGAALRSLALANCTPSLSVVKQIRLPDGSTANAPEGWTFGATTTTPGASAASPRTTTGDGTGAVNFPLTYADGTASAGFDVTEEQQPGYTLVQQGGDNASCYDKVAERPVPVTNASGGPGFRVTIPQDSSVSCVIINKAPEASVPATLQVDKEWSVASAGTRPVVYQEGEQPSDLQAALRLGDPTGSGTSPWSWSQPRTGYERGQRVAIGEKVTFGDEIDCALTGVDLDGTPLRDPADPTASVTLDEGANRHRITNRVTCDTTLTLAKDVVPPPGPATGNWDLLSYARDGALPGPHGVSGSATATRVPVTPGARYQLAERLTSDDPGLLAYKQVDDRTDYQSNPRSTGSMNCVATGRSGTPYLGFNDGINGGVNVSLGLHATCTATNEAVPLHLVKKVEGGTARPADWDLVARPVDGPGGLPARTVPGDDAGTTVLVRPGTEYRLTESEGPAGYVLSDLTCLVDGVSGPLDPAAFAVPSGHRGTCTYTNTHRPATLTLVKKVVNAHGGVAGPRDWLLSATGPTAGLSGRDGDPEITGAEAAPGTYRLRESGGPEGYRASAWDCRDGAGGAVPVREGSVRLARGAEVRCALTNHDLPPRPSPTPTPTPEPSSHSPAPGPHHGGSLPRTGNPVLWAAAAGTVALLLGTYVALRARLRRRNG</sequence>
<dbReference type="AlphaFoldDB" id="A0ABD5E4Y0"/>